<organism evidence="1">
    <name type="scientific">viral metagenome</name>
    <dbReference type="NCBI Taxonomy" id="1070528"/>
    <lineage>
        <taxon>unclassified sequences</taxon>
        <taxon>metagenomes</taxon>
        <taxon>organismal metagenomes</taxon>
    </lineage>
</organism>
<dbReference type="EMBL" id="MT141465">
    <property type="protein sequence ID" value="QJA62228.1"/>
    <property type="molecule type" value="Genomic_DNA"/>
</dbReference>
<evidence type="ECO:0000313" key="1">
    <source>
        <dbReference type="EMBL" id="QJA62228.1"/>
    </source>
</evidence>
<sequence length="111" mass="13140">MKKTLTFSDFCDEVRSYSDNYSHKFSYDGLRAIFDYFEELAKDTGEEIECDVIAFCCEYTEYDNLEDFLFKYYGEDFGDMEIRTLDDLRDRTTVILVDGKTDKNGIIVQEF</sequence>
<dbReference type="AlphaFoldDB" id="A0A6M3IY15"/>
<accession>A0A6M3IY15</accession>
<reference evidence="1" key="1">
    <citation type="submission" date="2020-03" db="EMBL/GenBank/DDBJ databases">
        <title>The deep terrestrial virosphere.</title>
        <authorList>
            <person name="Holmfeldt K."/>
            <person name="Nilsson E."/>
            <person name="Simone D."/>
            <person name="Lopez-Fernandez M."/>
            <person name="Wu X."/>
            <person name="de Brujin I."/>
            <person name="Lundin D."/>
            <person name="Andersson A."/>
            <person name="Bertilsson S."/>
            <person name="Dopson M."/>
        </authorList>
    </citation>
    <scope>NUCLEOTIDE SEQUENCE</scope>
    <source>
        <strain evidence="1">MM415B00808</strain>
    </source>
</reference>
<name>A0A6M3IY15_9ZZZZ</name>
<proteinExistence type="predicted"/>
<protein>
    <submittedName>
        <fullName evidence="1">Uncharacterized protein</fullName>
    </submittedName>
</protein>
<gene>
    <name evidence="1" type="ORF">MM415B00808_0013</name>
</gene>